<dbReference type="KEGG" id="pib:BBD41_05270"/>
<evidence type="ECO:0000256" key="9">
    <source>
        <dbReference type="ARBA" id="ARBA00048988"/>
    </source>
</evidence>
<dbReference type="InterPro" id="IPR032438">
    <property type="entry name" value="ERCC3_RAD25_C"/>
</dbReference>
<dbReference type="PRINTS" id="PR00851">
    <property type="entry name" value="XRODRMPGMNTB"/>
</dbReference>
<dbReference type="SMART" id="SM00490">
    <property type="entry name" value="HELICc"/>
    <property type="match status" value="1"/>
</dbReference>
<evidence type="ECO:0000256" key="2">
    <source>
        <dbReference type="ARBA" id="ARBA00022741"/>
    </source>
</evidence>
<dbReference type="Pfam" id="PF04851">
    <property type="entry name" value="ResIII"/>
    <property type="match status" value="1"/>
</dbReference>
<dbReference type="Gene3D" id="3.40.50.300">
    <property type="entry name" value="P-loop containing nucleotide triphosphate hydrolases"/>
    <property type="match status" value="2"/>
</dbReference>
<dbReference type="InterPro" id="IPR032830">
    <property type="entry name" value="XPB/Ssl2_N"/>
</dbReference>
<gene>
    <name evidence="13" type="ORF">BBD41_05270</name>
</gene>
<dbReference type="InterPro" id="IPR014001">
    <property type="entry name" value="Helicase_ATP-bd"/>
</dbReference>
<dbReference type="PROSITE" id="PS51192">
    <property type="entry name" value="HELICASE_ATP_BIND_1"/>
    <property type="match status" value="1"/>
</dbReference>
<dbReference type="SMART" id="SM00487">
    <property type="entry name" value="DEXDc"/>
    <property type="match status" value="1"/>
</dbReference>
<dbReference type="PANTHER" id="PTHR11274">
    <property type="entry name" value="RAD25/XP-B DNA REPAIR HELICASE"/>
    <property type="match status" value="1"/>
</dbReference>
<dbReference type="Pfam" id="PF16203">
    <property type="entry name" value="ERCC3_RAD25_C"/>
    <property type="match status" value="1"/>
</dbReference>
<evidence type="ECO:0000256" key="8">
    <source>
        <dbReference type="ARBA" id="ARBA00034808"/>
    </source>
</evidence>
<protein>
    <recommendedName>
        <fullName evidence="8">DNA 3'-5' helicase</fullName>
        <ecNumber evidence="8">5.6.2.4</ecNumber>
    </recommendedName>
</protein>
<dbReference type="RefSeq" id="WP_099476916.1">
    <property type="nucleotide sequence ID" value="NZ_CP016809.1"/>
</dbReference>
<reference evidence="13" key="1">
    <citation type="submission" date="2016-08" db="EMBL/GenBank/DDBJ databases">
        <title>Complete Genome Seqeunce of Paenibacillus sp. nov. IHBB 9852 from high altitute lake of Indian trans-Himalayas.</title>
        <authorList>
            <person name="Kiran S."/>
            <person name="Swarnkar M.K."/>
            <person name="Rana A."/>
            <person name="Tewari R."/>
            <person name="Gulati A."/>
        </authorList>
    </citation>
    <scope>NUCLEOTIDE SEQUENCE [LARGE SCALE GENOMIC DNA]</scope>
    <source>
        <strain evidence="13">IHBB 9852</strain>
    </source>
</reference>
<dbReference type="GO" id="GO:0005524">
    <property type="term" value="F:ATP binding"/>
    <property type="evidence" value="ECO:0007669"/>
    <property type="project" value="UniProtKB-KW"/>
</dbReference>
<proteinExistence type="inferred from homology"/>
<dbReference type="CDD" id="cd18789">
    <property type="entry name" value="SF2_C_XPB"/>
    <property type="match status" value="1"/>
</dbReference>
<feature type="compositionally biased region" description="Basic and acidic residues" evidence="10">
    <location>
        <begin position="585"/>
        <end position="606"/>
    </location>
</feature>
<dbReference type="InterPro" id="IPR001650">
    <property type="entry name" value="Helicase_C-like"/>
</dbReference>
<evidence type="ECO:0000256" key="3">
    <source>
        <dbReference type="ARBA" id="ARBA00022801"/>
    </source>
</evidence>
<dbReference type="SUPFAM" id="SSF52540">
    <property type="entry name" value="P-loop containing nucleoside triphosphate hydrolases"/>
    <property type="match status" value="1"/>
</dbReference>
<dbReference type="NCBIfam" id="NF045503">
    <property type="entry name" value="repair_heli_XPB"/>
    <property type="match status" value="1"/>
</dbReference>
<feature type="domain" description="Helicase ATP-binding" evidence="11">
    <location>
        <begin position="222"/>
        <end position="378"/>
    </location>
</feature>
<sequence>MTPKPCIVQRDRTVLLETAHPEFEQARRQLSQYADLLKSPSSFHTYRITPLSLWNAAASGMSAETICSSLQGLARWEVPSQVLAEIRQLVTRYGQLSLLPHPGKEQHLLLRSDSEPLLNELRPLRALADIGLVFRSSREAEVPADRRGLLKQELTRLGYPVLDHAGYQDGQHLDIRWRGETVQVSVNPGSACIPEASDPRMEENGQGFQLRDYQREAAASIRDAGGAGGSGVIVLPCGAGKTVIGMAAMRELQCETLILTSNTTSVRQWVDELLKKTTLTPEDIGEYSGHRKEVRPVTVATYQILTHRRGKGDEQLHMKLFNERRWGLIIYDEVHLLPAPVFRATADIQATRRLGLTATLIREDGREHDVFSLIGPKRYEMPWKELEDQGWIAEVDCLEVKVPMPSHLRAEYRAAGKREQYRLAAENPVKLPTLIRLIERHPGAQILVIGQYLDQLKAIADRLQAPLITGRMAQNERHAWYAAFRSGETRLLVVSKVANFAVDLPDASVAIEVSGSYGSRQEEAQRLGRLLRPKQGENKAHFYTLVTEDSREELFALRRRMFLIEQGYEYHAMTVMEEAAPAPADAKRASGRNERKPAGKREASST</sequence>
<dbReference type="InterPro" id="IPR006935">
    <property type="entry name" value="Helicase/UvrB_N"/>
</dbReference>
<name>A0A1B2DWH4_9BACL</name>
<dbReference type="EC" id="5.6.2.4" evidence="8"/>
<comment type="catalytic activity">
    <reaction evidence="9">
        <text>ATP + H2O = ADP + phosphate + H(+)</text>
        <dbReference type="Rhea" id="RHEA:13065"/>
        <dbReference type="ChEBI" id="CHEBI:15377"/>
        <dbReference type="ChEBI" id="CHEBI:15378"/>
        <dbReference type="ChEBI" id="CHEBI:30616"/>
        <dbReference type="ChEBI" id="CHEBI:43474"/>
        <dbReference type="ChEBI" id="CHEBI:456216"/>
        <dbReference type="EC" id="5.6.2.4"/>
    </reaction>
</comment>
<comment type="catalytic activity">
    <reaction evidence="7">
        <text>Couples ATP hydrolysis with the unwinding of duplex DNA by translocating in the 3'-5' direction.</text>
        <dbReference type="EC" id="5.6.2.4"/>
    </reaction>
</comment>
<evidence type="ECO:0000256" key="10">
    <source>
        <dbReference type="SAM" id="MobiDB-lite"/>
    </source>
</evidence>
<keyword evidence="3" id="KW-0378">Hydrolase</keyword>
<comment type="similarity">
    <text evidence="1">Belongs to the helicase family. RAD25/XPB subfamily.</text>
</comment>
<evidence type="ECO:0000256" key="7">
    <source>
        <dbReference type="ARBA" id="ARBA00034617"/>
    </source>
</evidence>
<dbReference type="InterPro" id="IPR027417">
    <property type="entry name" value="P-loop_NTPase"/>
</dbReference>
<feature type="region of interest" description="Disordered" evidence="10">
    <location>
        <begin position="581"/>
        <end position="606"/>
    </location>
</feature>
<dbReference type="InterPro" id="IPR050615">
    <property type="entry name" value="ATP-dep_DNA_Helicase"/>
</dbReference>
<evidence type="ECO:0000259" key="12">
    <source>
        <dbReference type="PROSITE" id="PS51194"/>
    </source>
</evidence>
<keyword evidence="6" id="KW-0413">Isomerase</keyword>
<dbReference type="Pfam" id="PF13625">
    <property type="entry name" value="Helicase_C_3"/>
    <property type="match status" value="1"/>
</dbReference>
<dbReference type="PROSITE" id="PS51194">
    <property type="entry name" value="HELICASE_CTER"/>
    <property type="match status" value="1"/>
</dbReference>
<accession>A0A1B2DWH4</accession>
<evidence type="ECO:0000256" key="1">
    <source>
        <dbReference type="ARBA" id="ARBA00006637"/>
    </source>
</evidence>
<feature type="domain" description="Helicase C-terminal" evidence="12">
    <location>
        <begin position="430"/>
        <end position="582"/>
    </location>
</feature>
<evidence type="ECO:0000256" key="6">
    <source>
        <dbReference type="ARBA" id="ARBA00023235"/>
    </source>
</evidence>
<keyword evidence="5" id="KW-0067">ATP-binding</keyword>
<keyword evidence="2" id="KW-0547">Nucleotide-binding</keyword>
<dbReference type="PANTHER" id="PTHR11274:SF0">
    <property type="entry name" value="GENERAL TRANSCRIPTION AND DNA REPAIR FACTOR IIH HELICASE SUBUNIT XPB"/>
    <property type="match status" value="1"/>
</dbReference>
<evidence type="ECO:0000256" key="5">
    <source>
        <dbReference type="ARBA" id="ARBA00022840"/>
    </source>
</evidence>
<evidence type="ECO:0000259" key="11">
    <source>
        <dbReference type="PROSITE" id="PS51192"/>
    </source>
</evidence>
<dbReference type="AlphaFoldDB" id="A0A1B2DWH4"/>
<dbReference type="GO" id="GO:0003677">
    <property type="term" value="F:DNA binding"/>
    <property type="evidence" value="ECO:0007669"/>
    <property type="project" value="InterPro"/>
</dbReference>
<dbReference type="EMBL" id="CP016809">
    <property type="protein sequence ID" value="ANY72049.1"/>
    <property type="molecule type" value="Genomic_DNA"/>
</dbReference>
<organism evidence="13">
    <name type="scientific">Paenibacillus ihbetae</name>
    <dbReference type="NCBI Taxonomy" id="1870820"/>
    <lineage>
        <taxon>Bacteria</taxon>
        <taxon>Bacillati</taxon>
        <taxon>Bacillota</taxon>
        <taxon>Bacilli</taxon>
        <taxon>Bacillales</taxon>
        <taxon>Paenibacillaceae</taxon>
        <taxon>Paenibacillus</taxon>
    </lineage>
</organism>
<keyword evidence="4 13" id="KW-0347">Helicase</keyword>
<evidence type="ECO:0000313" key="13">
    <source>
        <dbReference type="EMBL" id="ANY72049.1"/>
    </source>
</evidence>
<dbReference type="GO" id="GO:0016787">
    <property type="term" value="F:hydrolase activity"/>
    <property type="evidence" value="ECO:0007669"/>
    <property type="project" value="UniProtKB-KW"/>
</dbReference>
<dbReference type="GO" id="GO:0043138">
    <property type="term" value="F:3'-5' DNA helicase activity"/>
    <property type="evidence" value="ECO:0007669"/>
    <property type="project" value="UniProtKB-EC"/>
</dbReference>
<evidence type="ECO:0000256" key="4">
    <source>
        <dbReference type="ARBA" id="ARBA00022806"/>
    </source>
</evidence>